<dbReference type="InterPro" id="IPR033485">
    <property type="entry name" value="EMSY-LIKE_plant"/>
</dbReference>
<dbReference type="Gene3D" id="1.10.1240.40">
    <property type="entry name" value="ENT domain"/>
    <property type="match status" value="1"/>
</dbReference>
<dbReference type="SUPFAM" id="SSF63748">
    <property type="entry name" value="Tudor/PWWP/MBT"/>
    <property type="match status" value="1"/>
</dbReference>
<dbReference type="InterPro" id="IPR036142">
    <property type="entry name" value="ENT_dom-like_sf"/>
</dbReference>
<reference evidence="5 6" key="1">
    <citation type="submission" date="2024-11" db="EMBL/GenBank/DDBJ databases">
        <title>A near-complete genome assembly of Cinchona calisaya.</title>
        <authorList>
            <person name="Lian D.C."/>
            <person name="Zhao X.W."/>
            <person name="Wei L."/>
        </authorList>
    </citation>
    <scope>NUCLEOTIDE SEQUENCE [LARGE SCALE GENOMIC DNA]</scope>
    <source>
        <tissue evidence="5">Nenye</tissue>
    </source>
</reference>
<proteinExistence type="predicted"/>
<dbReference type="Gene3D" id="2.30.30.140">
    <property type="match status" value="1"/>
</dbReference>
<feature type="region of interest" description="Disordered" evidence="3">
    <location>
        <begin position="100"/>
        <end position="188"/>
    </location>
</feature>
<evidence type="ECO:0000313" key="6">
    <source>
        <dbReference type="Proteomes" id="UP001630127"/>
    </source>
</evidence>
<feature type="region of interest" description="Disordered" evidence="3">
    <location>
        <begin position="281"/>
        <end position="309"/>
    </location>
</feature>
<feature type="compositionally biased region" description="Polar residues" evidence="3">
    <location>
        <begin position="173"/>
        <end position="188"/>
    </location>
</feature>
<gene>
    <name evidence="5" type="ORF">ACH5RR_007440</name>
</gene>
<sequence length="438" mass="48197">MDFHVLDNSGSGRGRIGSIPYQNMHADMDSQIHVLEQEAYGAVLRAFKAQSDALTWEKEGLITDLRRELRVSDDEHRELLTQVNADGLIHKIREWRKAGGSLGTKTNMSQPVHDQLQSPTISASHKKQKTSHSVPFSTPSQVMHPQSIAATTPPSLASKWGTASGPVGRRPQPGQQVLSSPPAVQQYQQSNQGLGARFTNELADRTCDPLIGRKVMTRWPADSNFYEAMITDYNPLEGKHTLVYDFGTPNETSETVDLNEIPPEDIRWIGDDPGVSRRNVGSGQGFGGNTLNTGRGRGSSRGQLENDFRPSQNGVVKKMADDIEILHTDTLIQKVEKVVGASHPDLIELEKAKKMLKEHEQALLDVIAKLADACDDGSVDGEHGQSVSRDSGQGNLRGRDHRSPNIAPDMRSRSASSYDMTRGQMAFDHQQDDDVVII</sequence>
<feature type="compositionally biased region" description="Polar residues" evidence="3">
    <location>
        <begin position="131"/>
        <end position="155"/>
    </location>
</feature>
<dbReference type="FunFam" id="1.10.1240.40:FF:000005">
    <property type="entry name" value="ENT domain containing protein, expressed"/>
    <property type="match status" value="1"/>
</dbReference>
<evidence type="ECO:0000256" key="1">
    <source>
        <dbReference type="ARBA" id="ARBA00004123"/>
    </source>
</evidence>
<dbReference type="Pfam" id="PF03735">
    <property type="entry name" value="ENT"/>
    <property type="match status" value="1"/>
</dbReference>
<feature type="compositionally biased region" description="Polar residues" evidence="3">
    <location>
        <begin position="385"/>
        <end position="394"/>
    </location>
</feature>
<dbReference type="EMBL" id="JBJUIK010000003">
    <property type="protein sequence ID" value="KAL3533919.1"/>
    <property type="molecule type" value="Genomic_DNA"/>
</dbReference>
<dbReference type="Proteomes" id="UP001630127">
    <property type="component" value="Unassembled WGS sequence"/>
</dbReference>
<dbReference type="AlphaFoldDB" id="A0ABD3ARZ5"/>
<evidence type="ECO:0000313" key="5">
    <source>
        <dbReference type="EMBL" id="KAL3533919.1"/>
    </source>
</evidence>
<protein>
    <recommendedName>
        <fullName evidence="4">ENT domain-containing protein</fullName>
    </recommendedName>
</protein>
<evidence type="ECO:0000256" key="3">
    <source>
        <dbReference type="SAM" id="MobiDB-lite"/>
    </source>
</evidence>
<feature type="domain" description="ENT" evidence="4">
    <location>
        <begin position="28"/>
        <end position="115"/>
    </location>
</feature>
<evidence type="ECO:0000256" key="2">
    <source>
        <dbReference type="ARBA" id="ARBA00023242"/>
    </source>
</evidence>
<keyword evidence="2" id="KW-0539">Nucleus</keyword>
<dbReference type="InterPro" id="IPR005491">
    <property type="entry name" value="ENT_dom"/>
</dbReference>
<name>A0ABD3ARZ5_9GENT</name>
<comment type="caution">
    <text evidence="5">The sequence shown here is derived from an EMBL/GenBank/DDBJ whole genome shotgun (WGS) entry which is preliminary data.</text>
</comment>
<dbReference type="SMART" id="SM01191">
    <property type="entry name" value="ENT"/>
    <property type="match status" value="1"/>
</dbReference>
<dbReference type="PROSITE" id="PS51138">
    <property type="entry name" value="ENT"/>
    <property type="match status" value="1"/>
</dbReference>
<evidence type="ECO:0000259" key="4">
    <source>
        <dbReference type="PROSITE" id="PS51138"/>
    </source>
</evidence>
<dbReference type="CDD" id="cd20404">
    <property type="entry name" value="Tudor_Agenet_AtEML-like"/>
    <property type="match status" value="1"/>
</dbReference>
<keyword evidence="6" id="KW-1185">Reference proteome</keyword>
<feature type="region of interest" description="Disordered" evidence="3">
    <location>
        <begin position="377"/>
        <end position="418"/>
    </location>
</feature>
<dbReference type="PANTHER" id="PTHR33432:SF27">
    <property type="entry name" value="PROTEIN EMSY-LIKE 3"/>
    <property type="match status" value="1"/>
</dbReference>
<feature type="compositionally biased region" description="Polar residues" evidence="3">
    <location>
        <begin position="103"/>
        <end position="123"/>
    </location>
</feature>
<organism evidence="5 6">
    <name type="scientific">Cinchona calisaya</name>
    <dbReference type="NCBI Taxonomy" id="153742"/>
    <lineage>
        <taxon>Eukaryota</taxon>
        <taxon>Viridiplantae</taxon>
        <taxon>Streptophyta</taxon>
        <taxon>Embryophyta</taxon>
        <taxon>Tracheophyta</taxon>
        <taxon>Spermatophyta</taxon>
        <taxon>Magnoliopsida</taxon>
        <taxon>eudicotyledons</taxon>
        <taxon>Gunneridae</taxon>
        <taxon>Pentapetalae</taxon>
        <taxon>asterids</taxon>
        <taxon>lamiids</taxon>
        <taxon>Gentianales</taxon>
        <taxon>Rubiaceae</taxon>
        <taxon>Cinchonoideae</taxon>
        <taxon>Cinchoneae</taxon>
        <taxon>Cinchona</taxon>
    </lineage>
</organism>
<dbReference type="PANTHER" id="PTHR33432">
    <property type="entry name" value="PROTEIN EMSY-LIKE 4"/>
    <property type="match status" value="1"/>
</dbReference>
<dbReference type="SUPFAM" id="SSF158639">
    <property type="entry name" value="ENT-like"/>
    <property type="match status" value="1"/>
</dbReference>
<accession>A0ABD3ARZ5</accession>
<comment type="subcellular location">
    <subcellularLocation>
        <location evidence="1">Nucleus</location>
    </subcellularLocation>
</comment>
<dbReference type="GO" id="GO:0005634">
    <property type="term" value="C:nucleus"/>
    <property type="evidence" value="ECO:0007669"/>
    <property type="project" value="UniProtKB-SubCell"/>
</dbReference>